<sequence length="58" mass="5843">MEKLIKTIPDALIVSGAGALSCGAGLLHPAAGLIVAGLLLMVGGVFSARREPAKKDED</sequence>
<keyword evidence="1" id="KW-1133">Transmembrane helix</keyword>
<keyword evidence="1" id="KW-0472">Membrane</keyword>
<organism evidence="2 3">
    <name type="scientific">Massilia forsythiae</name>
    <dbReference type="NCBI Taxonomy" id="2728020"/>
    <lineage>
        <taxon>Bacteria</taxon>
        <taxon>Pseudomonadati</taxon>
        <taxon>Pseudomonadota</taxon>
        <taxon>Betaproteobacteria</taxon>
        <taxon>Burkholderiales</taxon>
        <taxon>Oxalobacteraceae</taxon>
        <taxon>Telluria group</taxon>
        <taxon>Massilia</taxon>
    </lineage>
</organism>
<keyword evidence="3" id="KW-1185">Reference proteome</keyword>
<accession>A0A7Z2W1M4</accession>
<evidence type="ECO:0000313" key="2">
    <source>
        <dbReference type="EMBL" id="QJE03059.1"/>
    </source>
</evidence>
<feature type="transmembrane region" description="Helical" evidence="1">
    <location>
        <begin position="26"/>
        <end position="46"/>
    </location>
</feature>
<dbReference type="RefSeq" id="WP_170205140.1">
    <property type="nucleotide sequence ID" value="NZ_CP051685.1"/>
</dbReference>
<protein>
    <submittedName>
        <fullName evidence="2">Uncharacterized protein</fullName>
    </submittedName>
</protein>
<proteinExistence type="predicted"/>
<dbReference type="KEGG" id="mfy:HH212_26245"/>
<name>A0A7Z2W1M4_9BURK</name>
<reference evidence="2 3" key="1">
    <citation type="submission" date="2020-04" db="EMBL/GenBank/DDBJ databases">
        <title>Genome sequencing of novel species.</title>
        <authorList>
            <person name="Heo J."/>
            <person name="Kim S.-J."/>
            <person name="Kim J.-S."/>
            <person name="Hong S.-B."/>
            <person name="Kwon S.-W."/>
        </authorList>
    </citation>
    <scope>NUCLEOTIDE SEQUENCE [LARGE SCALE GENOMIC DNA]</scope>
    <source>
        <strain evidence="2 3">GN2-R2</strain>
    </source>
</reference>
<dbReference type="Proteomes" id="UP000502415">
    <property type="component" value="Chromosome"/>
</dbReference>
<dbReference type="EMBL" id="CP051685">
    <property type="protein sequence ID" value="QJE03059.1"/>
    <property type="molecule type" value="Genomic_DNA"/>
</dbReference>
<gene>
    <name evidence="2" type="ORF">HH212_26245</name>
</gene>
<dbReference type="AlphaFoldDB" id="A0A7Z2W1M4"/>
<dbReference type="PROSITE" id="PS51257">
    <property type="entry name" value="PROKAR_LIPOPROTEIN"/>
    <property type="match status" value="1"/>
</dbReference>
<evidence type="ECO:0000256" key="1">
    <source>
        <dbReference type="SAM" id="Phobius"/>
    </source>
</evidence>
<evidence type="ECO:0000313" key="3">
    <source>
        <dbReference type="Proteomes" id="UP000502415"/>
    </source>
</evidence>
<keyword evidence="1" id="KW-0812">Transmembrane</keyword>